<dbReference type="AlphaFoldDB" id="E3LZ87"/>
<organism evidence="3">
    <name type="scientific">Caenorhabditis remanei</name>
    <name type="common">Caenorhabditis vulgaris</name>
    <dbReference type="NCBI Taxonomy" id="31234"/>
    <lineage>
        <taxon>Eukaryota</taxon>
        <taxon>Metazoa</taxon>
        <taxon>Ecdysozoa</taxon>
        <taxon>Nematoda</taxon>
        <taxon>Chromadorea</taxon>
        <taxon>Rhabditida</taxon>
        <taxon>Rhabditina</taxon>
        <taxon>Rhabditomorpha</taxon>
        <taxon>Rhabditoidea</taxon>
        <taxon>Rhabditidae</taxon>
        <taxon>Peloderinae</taxon>
        <taxon>Caenorhabditis</taxon>
    </lineage>
</organism>
<dbReference type="eggNOG" id="ENOG502TJMP">
    <property type="taxonomic scope" value="Eukaryota"/>
</dbReference>
<evidence type="ECO:0000256" key="1">
    <source>
        <dbReference type="SAM" id="Phobius"/>
    </source>
</evidence>
<protein>
    <recommendedName>
        <fullName evidence="4">G-protein coupled receptors family 1 profile domain-containing protein</fullName>
    </recommendedName>
</protein>
<evidence type="ECO:0008006" key="4">
    <source>
        <dbReference type="Google" id="ProtNLM"/>
    </source>
</evidence>
<evidence type="ECO:0000313" key="3">
    <source>
        <dbReference type="Proteomes" id="UP000008281"/>
    </source>
</evidence>
<keyword evidence="1" id="KW-0472">Membrane</keyword>
<feature type="transmembrane region" description="Helical" evidence="1">
    <location>
        <begin position="90"/>
        <end position="113"/>
    </location>
</feature>
<feature type="transmembrane region" description="Helical" evidence="1">
    <location>
        <begin position="272"/>
        <end position="291"/>
    </location>
</feature>
<sequence>MRNEPNHFTENSKISLFEMASLPEQPRNAYLPISSFPEYQKFSYQFVDYVTIIILLAFICLVPSIYSTLSMMIFHQRNLSRNFSKEIHQYVFKSFVCMQSCNIISTILDFVIIRIPCTSLVTSYFSTMKLDSLMRFVIAACYGFEYLAQLFTILFCFIRVLVLYHPRKHLEICSDIFIVWSILSVAISCVGCSPHAINGAMGMQLSSPFQYGAMVLTSTFAYGNPLHIIGNSIFSFIVTICIIVMTLMMVLKMKRLKLINQNSKRKAKAETTLAITMCIILIPSVLSQIMTITCLGDAKYACYIILIRPILLDCRVNIVSCYFYWTHPYFKNNSSLKSVNVKSVSSI</sequence>
<evidence type="ECO:0000313" key="2">
    <source>
        <dbReference type="EMBL" id="EFO86913.1"/>
    </source>
</evidence>
<feature type="transmembrane region" description="Helical" evidence="1">
    <location>
        <begin position="176"/>
        <end position="197"/>
    </location>
</feature>
<keyword evidence="1" id="KW-1133">Transmembrane helix</keyword>
<proteinExistence type="predicted"/>
<keyword evidence="3" id="KW-1185">Reference proteome</keyword>
<dbReference type="PANTHER" id="PTHR47516">
    <property type="entry name" value="SERPENTINE RECEPTOR, CLASS U-RELATED"/>
    <property type="match status" value="1"/>
</dbReference>
<feature type="transmembrane region" description="Helical" evidence="1">
    <location>
        <begin position="49"/>
        <end position="69"/>
    </location>
</feature>
<dbReference type="HOGENOM" id="CLU_049496_2_0_1"/>
<gene>
    <name evidence="2" type="ORF">CRE_04785</name>
</gene>
<dbReference type="InterPro" id="IPR003839">
    <property type="entry name" value="7TM_GPCR_serpentine_rcpt_Sru"/>
</dbReference>
<accession>E3LZ87</accession>
<keyword evidence="1" id="KW-0812">Transmembrane</keyword>
<feature type="transmembrane region" description="Helical" evidence="1">
    <location>
        <begin position="133"/>
        <end position="164"/>
    </location>
</feature>
<name>E3LZ87_CAERE</name>
<feature type="transmembrane region" description="Helical" evidence="1">
    <location>
        <begin position="303"/>
        <end position="325"/>
    </location>
</feature>
<feature type="transmembrane region" description="Helical" evidence="1">
    <location>
        <begin position="228"/>
        <end position="251"/>
    </location>
</feature>
<dbReference type="Pfam" id="PF10322">
    <property type="entry name" value="7TM_GPCR_Sru"/>
    <property type="match status" value="1"/>
</dbReference>
<reference evidence="2" key="1">
    <citation type="submission" date="2007-07" db="EMBL/GenBank/DDBJ databases">
        <title>PCAP assembly of the Caenorhabditis remanei genome.</title>
        <authorList>
            <consortium name="The Caenorhabditis remanei Sequencing Consortium"/>
            <person name="Wilson R.K."/>
        </authorList>
    </citation>
    <scope>NUCLEOTIDE SEQUENCE [LARGE SCALE GENOMIC DNA]</scope>
    <source>
        <strain evidence="2">PB4641</strain>
    </source>
</reference>
<dbReference type="Proteomes" id="UP000008281">
    <property type="component" value="Unassembled WGS sequence"/>
</dbReference>
<dbReference type="EMBL" id="DS268419">
    <property type="protein sequence ID" value="EFO86913.1"/>
    <property type="molecule type" value="Genomic_DNA"/>
</dbReference>
<dbReference type="InParanoid" id="E3LZ87"/>
<dbReference type="PANTHER" id="PTHR47516:SF1">
    <property type="entry name" value="SERPENTINE RECEPTOR, CLASS T-RELATED"/>
    <property type="match status" value="1"/>
</dbReference>